<keyword evidence="5" id="KW-0687">Ribonucleoprotein</keyword>
<proteinExistence type="inferred from homology"/>
<gene>
    <name evidence="9" type="ORF">EmuJ_000459700</name>
</gene>
<evidence type="ECO:0000256" key="7">
    <source>
        <dbReference type="ARBA" id="ARBA00035545"/>
    </source>
</evidence>
<feature type="chain" id="PRO_5009741393" description="Large ribosomal subunit protein mL49" evidence="8">
    <location>
        <begin position="19"/>
        <end position="271"/>
    </location>
</feature>
<evidence type="ECO:0000313" key="9">
    <source>
        <dbReference type="EMBL" id="CDS37354.1"/>
    </source>
</evidence>
<name>A0A068XYR4_ECHMU</name>
<keyword evidence="8" id="KW-0732">Signal</keyword>
<dbReference type="Pfam" id="PF05046">
    <property type="entry name" value="Img2"/>
    <property type="match status" value="1"/>
</dbReference>
<protein>
    <recommendedName>
        <fullName evidence="6">Large ribosomal subunit protein mL49</fullName>
    </recommendedName>
    <alternativeName>
        <fullName evidence="7">39S ribosomal protein L49, mitochondrial</fullName>
    </alternativeName>
</protein>
<keyword evidence="4" id="KW-0496">Mitochondrion</keyword>
<feature type="signal peptide" evidence="8">
    <location>
        <begin position="1"/>
        <end position="18"/>
    </location>
</feature>
<comment type="similarity">
    <text evidence="2">Belongs to the mitochondrion-specific ribosomal protein mL49 family.</text>
</comment>
<evidence type="ECO:0000256" key="6">
    <source>
        <dbReference type="ARBA" id="ARBA00035191"/>
    </source>
</evidence>
<dbReference type="STRING" id="6211.A0A068XYR4"/>
<evidence type="ECO:0000256" key="8">
    <source>
        <dbReference type="SAM" id="SignalP"/>
    </source>
</evidence>
<dbReference type="Proteomes" id="UP000017246">
    <property type="component" value="Unassembled WGS sequence"/>
</dbReference>
<dbReference type="EMBL" id="LN902843">
    <property type="protein sequence ID" value="CDS37354.1"/>
    <property type="molecule type" value="Genomic_DNA"/>
</dbReference>
<reference evidence="9" key="2">
    <citation type="submission" date="2015-11" db="EMBL/GenBank/DDBJ databases">
        <authorList>
            <person name="Zhang Y."/>
            <person name="Guo Z."/>
        </authorList>
    </citation>
    <scope>NUCLEOTIDE SEQUENCE</scope>
</reference>
<dbReference type="eggNOG" id="KOG4034">
    <property type="taxonomic scope" value="Eukaryota"/>
</dbReference>
<dbReference type="GO" id="GO:0003735">
    <property type="term" value="F:structural constituent of ribosome"/>
    <property type="evidence" value="ECO:0007669"/>
    <property type="project" value="InterPro"/>
</dbReference>
<dbReference type="Gene3D" id="3.30.780.10">
    <property type="entry name" value="SUI1-like domain"/>
    <property type="match status" value="1"/>
</dbReference>
<dbReference type="OrthoDB" id="19439at2759"/>
<reference evidence="9" key="1">
    <citation type="journal article" date="2013" name="Nature">
        <title>The genomes of four tapeworm species reveal adaptations to parasitism.</title>
        <authorList>
            <person name="Tsai I.J."/>
            <person name="Zarowiecki M."/>
            <person name="Holroyd N."/>
            <person name="Garciarrubio A."/>
            <person name="Sanchez-Flores A."/>
            <person name="Brooks K.L."/>
            <person name="Tracey A."/>
            <person name="Bobes R.J."/>
            <person name="Fragoso G."/>
            <person name="Sciutto E."/>
            <person name="Aslett M."/>
            <person name="Beasley H."/>
            <person name="Bennett H.M."/>
            <person name="Cai J."/>
            <person name="Camicia F."/>
            <person name="Clark R."/>
            <person name="Cucher M."/>
            <person name="De Silva N."/>
            <person name="Day T.A."/>
            <person name="Deplazes P."/>
            <person name="Estrada K."/>
            <person name="Fernandez C."/>
            <person name="Holland P.W."/>
            <person name="Hou J."/>
            <person name="Hu S."/>
            <person name="Huckvale T."/>
            <person name="Hung S.S."/>
            <person name="Kamenetzky L."/>
            <person name="Keane J.A."/>
            <person name="Kiss F."/>
            <person name="Koziol U."/>
            <person name="Lambert O."/>
            <person name="Liu K."/>
            <person name="Luo X."/>
            <person name="Luo Y."/>
            <person name="Macchiaroli N."/>
            <person name="Nichol S."/>
            <person name="Paps J."/>
            <person name="Parkinson J."/>
            <person name="Pouchkina-Stantcheva N."/>
            <person name="Riddiford N."/>
            <person name="Rosenzvit M."/>
            <person name="Salinas G."/>
            <person name="Wasmuth J.D."/>
            <person name="Zamanian M."/>
            <person name="Zheng Y."/>
            <person name="Cai X."/>
            <person name="Soberon X."/>
            <person name="Olson P.D."/>
            <person name="Laclette J.P."/>
            <person name="Brehm K."/>
            <person name="Berriman M."/>
            <person name="Garciarrubio A."/>
            <person name="Bobes R.J."/>
            <person name="Fragoso G."/>
            <person name="Sanchez-Flores A."/>
            <person name="Estrada K."/>
            <person name="Cevallos M.A."/>
            <person name="Morett E."/>
            <person name="Gonzalez V."/>
            <person name="Portillo T."/>
            <person name="Ochoa-Leyva A."/>
            <person name="Jose M.V."/>
            <person name="Sciutto E."/>
            <person name="Landa A."/>
            <person name="Jimenez L."/>
            <person name="Valdes V."/>
            <person name="Carrero J.C."/>
            <person name="Larralde C."/>
            <person name="Morales-Montor J."/>
            <person name="Limon-Lason J."/>
            <person name="Soberon X."/>
            <person name="Laclette J.P."/>
        </authorList>
    </citation>
    <scope>NUCLEOTIDE SEQUENCE [LARGE SCALE GENOMIC DNA]</scope>
</reference>
<comment type="subcellular location">
    <subcellularLocation>
        <location evidence="1">Mitochondrion</location>
    </subcellularLocation>
</comment>
<sequence length="271" mass="30684">MAISWSFCGLNFFTGNLGAAVTQEFRVVLCCSWPARYLAITMALQSDLPLELTKISPTRFLRVCRACLHLTYLFVHLCRFLLMAFALRPVLDFMPTSCASCSIIRHVSVKSWPTLDNPWRERLDVAKKATFPSNYVVSKEEFKFVEMLKPMDTVPPPPVIDATPSGWVPPRPEVCSKKPYTVTRSRNHMLPVYLKIKERKRREQTHGKRMLTVITKVGGDISALAAELETLLKGKCETGRLLCQVDEVTQKIIIDGIFLDEVAAFLIENGF</sequence>
<dbReference type="GO" id="GO:0005762">
    <property type="term" value="C:mitochondrial large ribosomal subunit"/>
    <property type="evidence" value="ECO:0007669"/>
    <property type="project" value="TreeGrafter"/>
</dbReference>
<evidence type="ECO:0000256" key="2">
    <source>
        <dbReference type="ARBA" id="ARBA00005677"/>
    </source>
</evidence>
<dbReference type="OMA" id="KKEHTHG"/>
<dbReference type="PANTHER" id="PTHR13477:SF0">
    <property type="entry name" value="LARGE RIBOSOMAL SUBUNIT PROTEIN ML49"/>
    <property type="match status" value="1"/>
</dbReference>
<evidence type="ECO:0000256" key="3">
    <source>
        <dbReference type="ARBA" id="ARBA00022980"/>
    </source>
</evidence>
<organism evidence="9 10">
    <name type="scientific">Echinococcus multilocularis</name>
    <name type="common">Fox tapeworm</name>
    <dbReference type="NCBI Taxonomy" id="6211"/>
    <lineage>
        <taxon>Eukaryota</taxon>
        <taxon>Metazoa</taxon>
        <taxon>Spiralia</taxon>
        <taxon>Lophotrochozoa</taxon>
        <taxon>Platyhelminthes</taxon>
        <taxon>Cestoda</taxon>
        <taxon>Eucestoda</taxon>
        <taxon>Cyclophyllidea</taxon>
        <taxon>Taeniidae</taxon>
        <taxon>Echinococcus</taxon>
    </lineage>
</organism>
<dbReference type="PANTHER" id="PTHR13477">
    <property type="entry name" value="MITOCHONDRIAL 39S RIBOSOMAL PROTEIN L49"/>
    <property type="match status" value="1"/>
</dbReference>
<dbReference type="AlphaFoldDB" id="A0A068XYR4"/>
<dbReference type="InterPro" id="IPR007740">
    <property type="entry name" value="Ribosomal_mL49"/>
</dbReference>
<accession>A0A068XYR4</accession>
<keyword evidence="3 9" id="KW-0689">Ribosomal protein</keyword>
<evidence type="ECO:0000313" key="10">
    <source>
        <dbReference type="Proteomes" id="UP000017246"/>
    </source>
</evidence>
<evidence type="ECO:0000256" key="4">
    <source>
        <dbReference type="ARBA" id="ARBA00023128"/>
    </source>
</evidence>
<dbReference type="FunFam" id="3.30.780.10:FF:000009">
    <property type="entry name" value="39S ribosomal protein L49, mitochondrial"/>
    <property type="match status" value="1"/>
</dbReference>
<dbReference type="GO" id="GO:0006412">
    <property type="term" value="P:translation"/>
    <property type="evidence" value="ECO:0007669"/>
    <property type="project" value="InterPro"/>
</dbReference>
<evidence type="ECO:0000256" key="5">
    <source>
        <dbReference type="ARBA" id="ARBA00023274"/>
    </source>
</evidence>
<evidence type="ECO:0000256" key="1">
    <source>
        <dbReference type="ARBA" id="ARBA00004173"/>
    </source>
</evidence>
<keyword evidence="10" id="KW-1185">Reference proteome</keyword>